<sequence>MEHIPDVLDEVGYDYVSSSNLVLRSSQSSNIHAGSMLRSTQEFLSAYTTNRRPRPGPAQICSKHGIQLCSSLARHSTRSSDPRPYVGPRSITKTIHLPIKLTNQNNSTWHPSVDRLPWSQHQSIAC</sequence>
<protein>
    <submittedName>
        <fullName evidence="1">Uncharacterized protein</fullName>
    </submittedName>
</protein>
<dbReference type="EMBL" id="QTSX02003738">
    <property type="protein sequence ID" value="KAJ9068415.1"/>
    <property type="molecule type" value="Genomic_DNA"/>
</dbReference>
<proteinExistence type="predicted"/>
<gene>
    <name evidence="1" type="ORF">DSO57_1028991</name>
</gene>
<comment type="caution">
    <text evidence="1">The sequence shown here is derived from an EMBL/GenBank/DDBJ whole genome shotgun (WGS) entry which is preliminary data.</text>
</comment>
<evidence type="ECO:0000313" key="2">
    <source>
        <dbReference type="Proteomes" id="UP001165960"/>
    </source>
</evidence>
<reference evidence="1" key="1">
    <citation type="submission" date="2022-04" db="EMBL/GenBank/DDBJ databases">
        <title>Genome of the entomopathogenic fungus Entomophthora muscae.</title>
        <authorList>
            <person name="Elya C."/>
            <person name="Lovett B.R."/>
            <person name="Lee E."/>
            <person name="Macias A.M."/>
            <person name="Hajek A.E."/>
            <person name="De Bivort B.L."/>
            <person name="Kasson M.T."/>
            <person name="De Fine Licht H.H."/>
            <person name="Stajich J.E."/>
        </authorList>
    </citation>
    <scope>NUCLEOTIDE SEQUENCE</scope>
    <source>
        <strain evidence="1">Berkeley</strain>
    </source>
</reference>
<keyword evidence="2" id="KW-1185">Reference proteome</keyword>
<organism evidence="1 2">
    <name type="scientific">Entomophthora muscae</name>
    <dbReference type="NCBI Taxonomy" id="34485"/>
    <lineage>
        <taxon>Eukaryota</taxon>
        <taxon>Fungi</taxon>
        <taxon>Fungi incertae sedis</taxon>
        <taxon>Zoopagomycota</taxon>
        <taxon>Entomophthoromycotina</taxon>
        <taxon>Entomophthoromycetes</taxon>
        <taxon>Entomophthorales</taxon>
        <taxon>Entomophthoraceae</taxon>
        <taxon>Entomophthora</taxon>
    </lineage>
</organism>
<name>A0ACC2T1L2_9FUNG</name>
<dbReference type="Proteomes" id="UP001165960">
    <property type="component" value="Unassembled WGS sequence"/>
</dbReference>
<evidence type="ECO:0000313" key="1">
    <source>
        <dbReference type="EMBL" id="KAJ9068415.1"/>
    </source>
</evidence>
<accession>A0ACC2T1L2</accession>